<feature type="non-terminal residue" evidence="1">
    <location>
        <position position="88"/>
    </location>
</feature>
<gene>
    <name evidence="1" type="ORF">PECUL_23A049625</name>
</gene>
<protein>
    <submittedName>
        <fullName evidence="1">Uncharacterized protein</fullName>
    </submittedName>
</protein>
<keyword evidence="2" id="KW-1185">Reference proteome</keyword>
<reference evidence="1" key="1">
    <citation type="submission" date="2022-03" db="EMBL/GenBank/DDBJ databases">
        <authorList>
            <person name="Alioto T."/>
            <person name="Alioto T."/>
            <person name="Gomez Garrido J."/>
        </authorList>
    </citation>
    <scope>NUCLEOTIDE SEQUENCE</scope>
</reference>
<organism evidence="1 2">
    <name type="scientific">Pelobates cultripes</name>
    <name type="common">Western spadefoot toad</name>
    <dbReference type="NCBI Taxonomy" id="61616"/>
    <lineage>
        <taxon>Eukaryota</taxon>
        <taxon>Metazoa</taxon>
        <taxon>Chordata</taxon>
        <taxon>Craniata</taxon>
        <taxon>Vertebrata</taxon>
        <taxon>Euteleostomi</taxon>
        <taxon>Amphibia</taxon>
        <taxon>Batrachia</taxon>
        <taxon>Anura</taxon>
        <taxon>Pelobatoidea</taxon>
        <taxon>Pelobatidae</taxon>
        <taxon>Pelobates</taxon>
    </lineage>
</organism>
<accession>A0AAD1SGJ7</accession>
<evidence type="ECO:0000313" key="2">
    <source>
        <dbReference type="Proteomes" id="UP001295444"/>
    </source>
</evidence>
<evidence type="ECO:0000313" key="1">
    <source>
        <dbReference type="EMBL" id="CAH2296786.1"/>
    </source>
</evidence>
<dbReference type="AlphaFoldDB" id="A0AAD1SGJ7"/>
<dbReference type="Proteomes" id="UP001295444">
    <property type="component" value="Chromosome 05"/>
</dbReference>
<proteinExistence type="predicted"/>
<sequence length="88" mass="10134">MPDIRQYYKADILATVIQTNAKEEVPQWLEMKASWACPKGLSYLFWIPHTHRKVHPDVPPTTRLLLKNMGRFQTTMGTKQRVGASDPP</sequence>
<dbReference type="EMBL" id="OW240916">
    <property type="protein sequence ID" value="CAH2296786.1"/>
    <property type="molecule type" value="Genomic_DNA"/>
</dbReference>
<name>A0AAD1SGJ7_PELCU</name>